<protein>
    <submittedName>
        <fullName evidence="1">Uncharacterized protein</fullName>
    </submittedName>
</protein>
<evidence type="ECO:0000313" key="2">
    <source>
        <dbReference type="Proteomes" id="UP000254263"/>
    </source>
</evidence>
<evidence type="ECO:0000313" key="1">
    <source>
        <dbReference type="EMBL" id="SUB77479.1"/>
    </source>
</evidence>
<dbReference type="AlphaFoldDB" id="A0A379DGI9"/>
<name>A0A379DGI9_9PORP</name>
<dbReference type="RefSeq" id="WP_018360041.1">
    <property type="nucleotide sequence ID" value="NZ_UGTI01000001.1"/>
</dbReference>
<reference evidence="1 2" key="1">
    <citation type="submission" date="2018-06" db="EMBL/GenBank/DDBJ databases">
        <authorList>
            <consortium name="Pathogen Informatics"/>
            <person name="Doyle S."/>
        </authorList>
    </citation>
    <scope>NUCLEOTIDE SEQUENCE [LARGE SCALE GENOMIC DNA]</scope>
    <source>
        <strain evidence="1 2">NCTC13100</strain>
    </source>
</reference>
<gene>
    <name evidence="1" type="ORF">NCTC13100_00604</name>
</gene>
<accession>A0A379DGI9</accession>
<sequence length="47" mass="5458">MRYHELRVDRDRLQENCTPDKEYSMSLPGIGKMAEVPVFKKNFASIG</sequence>
<organism evidence="1 2">
    <name type="scientific">Porphyromonas macacae</name>
    <dbReference type="NCBI Taxonomy" id="28115"/>
    <lineage>
        <taxon>Bacteria</taxon>
        <taxon>Pseudomonadati</taxon>
        <taxon>Bacteroidota</taxon>
        <taxon>Bacteroidia</taxon>
        <taxon>Bacteroidales</taxon>
        <taxon>Porphyromonadaceae</taxon>
        <taxon>Porphyromonas</taxon>
    </lineage>
</organism>
<dbReference type="Proteomes" id="UP000254263">
    <property type="component" value="Unassembled WGS sequence"/>
</dbReference>
<dbReference type="EMBL" id="UGTI01000001">
    <property type="protein sequence ID" value="SUB77479.1"/>
    <property type="molecule type" value="Genomic_DNA"/>
</dbReference>
<proteinExistence type="predicted"/>